<proteinExistence type="predicted"/>
<feature type="region of interest" description="Disordered" evidence="1">
    <location>
        <begin position="222"/>
        <end position="257"/>
    </location>
</feature>
<feature type="compositionally biased region" description="Polar residues" evidence="1">
    <location>
        <begin position="1"/>
        <end position="21"/>
    </location>
</feature>
<accession>A0A1J7JE44</accession>
<feature type="compositionally biased region" description="Low complexity" evidence="1">
    <location>
        <begin position="227"/>
        <end position="238"/>
    </location>
</feature>
<gene>
    <name evidence="2" type="ORF">CONLIGDRAFT_231386</name>
</gene>
<dbReference type="EMBL" id="KV875095">
    <property type="protein sequence ID" value="OIW31593.1"/>
    <property type="molecule type" value="Genomic_DNA"/>
</dbReference>
<name>A0A1J7JE44_9PEZI</name>
<evidence type="ECO:0000313" key="3">
    <source>
        <dbReference type="Proteomes" id="UP000182658"/>
    </source>
</evidence>
<sequence length="257" mass="28236">MPPVTNPQSQYTSERLGTRLSSKAGRHSSCRFHINSVPQQYVPVDYLAFESNKQDRKSRNSQPQRMVGSIHVQFSVRVPFRDRPDMETSSRQGVPASDAKISLPRISQGSGFDTSQDAHELDAQRLCGRAPAKTWPISAVRLSGQWDVSAVPFSQALILASGLRHMRYFLPGPPPRSLSAPLSTTSGCEILRVSVFIHSAPRDIETANSRISLGERLPMTRAETPVRRSSVSARTSTAPMPPRDHGFGSSKCAAVRT</sequence>
<dbReference type="Proteomes" id="UP000182658">
    <property type="component" value="Unassembled WGS sequence"/>
</dbReference>
<dbReference type="AlphaFoldDB" id="A0A1J7JE44"/>
<reference evidence="2 3" key="1">
    <citation type="submission" date="2016-10" db="EMBL/GenBank/DDBJ databases">
        <title>Draft genome sequence of Coniochaeta ligniaria NRRL30616, a lignocellulolytic fungus for bioabatement of inhibitors in plant biomass hydrolysates.</title>
        <authorList>
            <consortium name="DOE Joint Genome Institute"/>
            <person name="Jimenez D.J."/>
            <person name="Hector R.E."/>
            <person name="Riley R."/>
            <person name="Sun H."/>
            <person name="Grigoriev I.V."/>
            <person name="Van Elsas J.D."/>
            <person name="Nichols N.N."/>
        </authorList>
    </citation>
    <scope>NUCLEOTIDE SEQUENCE [LARGE SCALE GENOMIC DNA]</scope>
    <source>
        <strain evidence="2 3">NRRL 30616</strain>
    </source>
</reference>
<feature type="compositionally biased region" description="Polar residues" evidence="1">
    <location>
        <begin position="105"/>
        <end position="115"/>
    </location>
</feature>
<keyword evidence="3" id="KW-1185">Reference proteome</keyword>
<evidence type="ECO:0000313" key="2">
    <source>
        <dbReference type="EMBL" id="OIW31593.1"/>
    </source>
</evidence>
<feature type="region of interest" description="Disordered" evidence="1">
    <location>
        <begin position="1"/>
        <end position="24"/>
    </location>
</feature>
<organism evidence="2 3">
    <name type="scientific">Coniochaeta ligniaria NRRL 30616</name>
    <dbReference type="NCBI Taxonomy" id="1408157"/>
    <lineage>
        <taxon>Eukaryota</taxon>
        <taxon>Fungi</taxon>
        <taxon>Dikarya</taxon>
        <taxon>Ascomycota</taxon>
        <taxon>Pezizomycotina</taxon>
        <taxon>Sordariomycetes</taxon>
        <taxon>Sordariomycetidae</taxon>
        <taxon>Coniochaetales</taxon>
        <taxon>Coniochaetaceae</taxon>
        <taxon>Coniochaeta</taxon>
    </lineage>
</organism>
<protein>
    <submittedName>
        <fullName evidence="2">Uncharacterized protein</fullName>
    </submittedName>
</protein>
<feature type="region of interest" description="Disordered" evidence="1">
    <location>
        <begin position="83"/>
        <end position="117"/>
    </location>
</feature>
<dbReference type="InParanoid" id="A0A1J7JE44"/>
<evidence type="ECO:0000256" key="1">
    <source>
        <dbReference type="SAM" id="MobiDB-lite"/>
    </source>
</evidence>